<feature type="compositionally biased region" description="Basic and acidic residues" evidence="1">
    <location>
        <begin position="70"/>
        <end position="99"/>
    </location>
</feature>
<name>A0AAE1A447_9GAST</name>
<accession>A0AAE1A447</accession>
<dbReference type="AlphaFoldDB" id="A0AAE1A447"/>
<organism evidence="2 3">
    <name type="scientific">Elysia crispata</name>
    <name type="common">lettuce slug</name>
    <dbReference type="NCBI Taxonomy" id="231223"/>
    <lineage>
        <taxon>Eukaryota</taxon>
        <taxon>Metazoa</taxon>
        <taxon>Spiralia</taxon>
        <taxon>Lophotrochozoa</taxon>
        <taxon>Mollusca</taxon>
        <taxon>Gastropoda</taxon>
        <taxon>Heterobranchia</taxon>
        <taxon>Euthyneura</taxon>
        <taxon>Panpulmonata</taxon>
        <taxon>Sacoglossa</taxon>
        <taxon>Placobranchoidea</taxon>
        <taxon>Plakobranchidae</taxon>
        <taxon>Elysia</taxon>
    </lineage>
</organism>
<dbReference type="EMBL" id="JAWDGP010002758">
    <property type="protein sequence ID" value="KAK3780131.1"/>
    <property type="molecule type" value="Genomic_DNA"/>
</dbReference>
<dbReference type="Proteomes" id="UP001283361">
    <property type="component" value="Unassembled WGS sequence"/>
</dbReference>
<protein>
    <submittedName>
        <fullName evidence="2">Uncharacterized protein</fullName>
    </submittedName>
</protein>
<gene>
    <name evidence="2" type="ORF">RRG08_051609</name>
</gene>
<feature type="compositionally biased region" description="Polar residues" evidence="1">
    <location>
        <begin position="101"/>
        <end position="114"/>
    </location>
</feature>
<evidence type="ECO:0000313" key="2">
    <source>
        <dbReference type="EMBL" id="KAK3780131.1"/>
    </source>
</evidence>
<evidence type="ECO:0000256" key="1">
    <source>
        <dbReference type="SAM" id="MobiDB-lite"/>
    </source>
</evidence>
<comment type="caution">
    <text evidence="2">The sequence shown here is derived from an EMBL/GenBank/DDBJ whole genome shotgun (WGS) entry which is preliminary data.</text>
</comment>
<sequence length="148" mass="16382">MWAWIQHKQPEDQFMMPNASPTAKYSYRYRKYEAKVDATFPNTRAAVTSSAGISLSIYKSHSVSLSPAPRDSEAGDGRRETTKPGDLWKRPHQFHDRGSGIHSTSRSPTSPATISSPVASSDLFVFCSRQGLMPCGLDKLVADIHNAR</sequence>
<reference evidence="2" key="1">
    <citation type="journal article" date="2023" name="G3 (Bethesda)">
        <title>A reference genome for the long-term kleptoplast-retaining sea slug Elysia crispata morphotype clarki.</title>
        <authorList>
            <person name="Eastman K.E."/>
            <person name="Pendleton A.L."/>
            <person name="Shaikh M.A."/>
            <person name="Suttiyut T."/>
            <person name="Ogas R."/>
            <person name="Tomko P."/>
            <person name="Gavelis G."/>
            <person name="Widhalm J.R."/>
            <person name="Wisecaver J.H."/>
        </authorList>
    </citation>
    <scope>NUCLEOTIDE SEQUENCE</scope>
    <source>
        <strain evidence="2">ECLA1</strain>
    </source>
</reference>
<proteinExistence type="predicted"/>
<keyword evidence="3" id="KW-1185">Reference proteome</keyword>
<evidence type="ECO:0000313" key="3">
    <source>
        <dbReference type="Proteomes" id="UP001283361"/>
    </source>
</evidence>
<feature type="region of interest" description="Disordered" evidence="1">
    <location>
        <begin position="61"/>
        <end position="114"/>
    </location>
</feature>